<keyword evidence="2" id="KW-1185">Reference proteome</keyword>
<dbReference type="PANTHER" id="PTHR34072:SF57">
    <property type="entry name" value="RNA-DIRECTED DNA POLYMERASE"/>
    <property type="match status" value="1"/>
</dbReference>
<proteinExistence type="predicted"/>
<evidence type="ECO:0008006" key="3">
    <source>
        <dbReference type="Google" id="ProtNLM"/>
    </source>
</evidence>
<dbReference type="AlphaFoldDB" id="A0A371IHL7"/>
<accession>A0A371IHL7</accession>
<evidence type="ECO:0000313" key="2">
    <source>
        <dbReference type="Proteomes" id="UP000257109"/>
    </source>
</evidence>
<dbReference type="Proteomes" id="UP000257109">
    <property type="component" value="Unassembled WGS sequence"/>
</dbReference>
<dbReference type="PANTHER" id="PTHR34072">
    <property type="entry name" value="ENZYMATIC POLYPROTEIN-RELATED"/>
    <property type="match status" value="1"/>
</dbReference>
<dbReference type="EMBL" id="QJKJ01000057">
    <property type="protein sequence ID" value="RDY14552.1"/>
    <property type="molecule type" value="Genomic_DNA"/>
</dbReference>
<gene>
    <name evidence="1" type="ORF">CR513_00362</name>
</gene>
<sequence length="298" mass="35141">MLLLYEFDLEIKDKKGVDNVVADHLSRIEREPDLMLIRDDFPDEQLTHMDTSTPWFVDICNFIVASQFPPKASRLYKEKIKSDAKYYIWDDSYHWKRSSDQVIRIGAFQTPRSSQFSTFVMQQRKAATMDQCRQPKREFKKILQKLTNAGRKDRMAYRTPLGMSPYQIVFGKAYHLPIELEHQAYWTVKKCNMTYDQAGEERKFQLQELEELHLEAYENSRIYKQRLIVGKLRSRWDGPFFITNIFPYGVVELKDEHTNNTFQVNRHQIKIFHEGPTPIAGNMDSISLMEPAPSDDTP</sequence>
<reference evidence="1" key="1">
    <citation type="submission" date="2018-05" db="EMBL/GenBank/DDBJ databases">
        <title>Draft genome of Mucuna pruriens seed.</title>
        <authorList>
            <person name="Nnadi N.E."/>
            <person name="Vos R."/>
            <person name="Hasami M.H."/>
            <person name="Devisetty U.K."/>
            <person name="Aguiy J.C."/>
        </authorList>
    </citation>
    <scope>NUCLEOTIDE SEQUENCE [LARGE SCALE GENOMIC DNA]</scope>
    <source>
        <strain evidence="1">JCA_2017</strain>
    </source>
</reference>
<protein>
    <recommendedName>
        <fullName evidence="3">Reverse transcriptase RNase H-like domain-containing protein</fullName>
    </recommendedName>
</protein>
<evidence type="ECO:0000313" key="1">
    <source>
        <dbReference type="EMBL" id="RDY14552.1"/>
    </source>
</evidence>
<feature type="non-terminal residue" evidence="1">
    <location>
        <position position="1"/>
    </location>
</feature>
<organism evidence="1 2">
    <name type="scientific">Mucuna pruriens</name>
    <name type="common">Velvet bean</name>
    <name type="synonym">Dolichos pruriens</name>
    <dbReference type="NCBI Taxonomy" id="157652"/>
    <lineage>
        <taxon>Eukaryota</taxon>
        <taxon>Viridiplantae</taxon>
        <taxon>Streptophyta</taxon>
        <taxon>Embryophyta</taxon>
        <taxon>Tracheophyta</taxon>
        <taxon>Spermatophyta</taxon>
        <taxon>Magnoliopsida</taxon>
        <taxon>eudicotyledons</taxon>
        <taxon>Gunneridae</taxon>
        <taxon>Pentapetalae</taxon>
        <taxon>rosids</taxon>
        <taxon>fabids</taxon>
        <taxon>Fabales</taxon>
        <taxon>Fabaceae</taxon>
        <taxon>Papilionoideae</taxon>
        <taxon>50 kb inversion clade</taxon>
        <taxon>NPAAA clade</taxon>
        <taxon>indigoferoid/millettioid clade</taxon>
        <taxon>Phaseoleae</taxon>
        <taxon>Mucuna</taxon>
    </lineage>
</organism>
<dbReference type="OrthoDB" id="1415873at2759"/>
<comment type="caution">
    <text evidence="1">The sequence shown here is derived from an EMBL/GenBank/DDBJ whole genome shotgun (WGS) entry which is preliminary data.</text>
</comment>
<name>A0A371IHL7_MUCPR</name>